<keyword evidence="12" id="KW-1185">Reference proteome</keyword>
<dbReference type="OrthoDB" id="9768177at2"/>
<evidence type="ECO:0000259" key="10">
    <source>
        <dbReference type="Pfam" id="PF07715"/>
    </source>
</evidence>
<keyword evidence="7 8" id="KW-0998">Cell outer membrane</keyword>
<dbReference type="InterPro" id="IPR023997">
    <property type="entry name" value="TonB-dep_OMP_SusC/RagA_CS"/>
</dbReference>
<evidence type="ECO:0000256" key="5">
    <source>
        <dbReference type="ARBA" id="ARBA00022729"/>
    </source>
</evidence>
<dbReference type="NCBIfam" id="TIGR04057">
    <property type="entry name" value="SusC_RagA_signa"/>
    <property type="match status" value="1"/>
</dbReference>
<accession>A0A316DWR3</accession>
<evidence type="ECO:0000256" key="8">
    <source>
        <dbReference type="PROSITE-ProRule" id="PRU01360"/>
    </source>
</evidence>
<gene>
    <name evidence="11" type="ORF">LV89_03410</name>
</gene>
<feature type="domain" description="TonB-dependent receptor plug" evidence="10">
    <location>
        <begin position="127"/>
        <end position="263"/>
    </location>
</feature>
<evidence type="ECO:0000256" key="9">
    <source>
        <dbReference type="SAM" id="MobiDB-lite"/>
    </source>
</evidence>
<feature type="region of interest" description="Disordered" evidence="9">
    <location>
        <begin position="209"/>
        <end position="235"/>
    </location>
</feature>
<proteinExistence type="inferred from homology"/>
<keyword evidence="5" id="KW-0732">Signal</keyword>
<dbReference type="InterPro" id="IPR036942">
    <property type="entry name" value="Beta-barrel_TonB_sf"/>
</dbReference>
<comment type="caution">
    <text evidence="11">The sequence shown here is derived from an EMBL/GenBank/DDBJ whole genome shotgun (WGS) entry which is preliminary data.</text>
</comment>
<dbReference type="PANTHER" id="PTHR30069:SF29">
    <property type="entry name" value="HEMOGLOBIN AND HEMOGLOBIN-HAPTOGLOBIN-BINDING PROTEIN 1-RELATED"/>
    <property type="match status" value="1"/>
</dbReference>
<comment type="subcellular location">
    <subcellularLocation>
        <location evidence="1 8">Cell outer membrane</location>
        <topology evidence="1 8">Multi-pass membrane protein</topology>
    </subcellularLocation>
</comment>
<evidence type="ECO:0000256" key="3">
    <source>
        <dbReference type="ARBA" id="ARBA00022452"/>
    </source>
</evidence>
<reference evidence="11 12" key="1">
    <citation type="submission" date="2018-05" db="EMBL/GenBank/DDBJ databases">
        <title>Genomic Encyclopedia of Archaeal and Bacterial Type Strains, Phase II (KMG-II): from individual species to whole genera.</title>
        <authorList>
            <person name="Goeker M."/>
        </authorList>
    </citation>
    <scope>NUCLEOTIDE SEQUENCE [LARGE SCALE GENOMIC DNA]</scope>
    <source>
        <strain evidence="11 12">DSM 22214</strain>
    </source>
</reference>
<dbReference type="Pfam" id="PF07715">
    <property type="entry name" value="Plug"/>
    <property type="match status" value="1"/>
</dbReference>
<dbReference type="Pfam" id="PF13715">
    <property type="entry name" value="CarbopepD_reg_2"/>
    <property type="match status" value="1"/>
</dbReference>
<evidence type="ECO:0000256" key="6">
    <source>
        <dbReference type="ARBA" id="ARBA00023136"/>
    </source>
</evidence>
<dbReference type="Proteomes" id="UP000245489">
    <property type="component" value="Unassembled WGS sequence"/>
</dbReference>
<dbReference type="RefSeq" id="WP_109744162.1">
    <property type="nucleotide sequence ID" value="NZ_QGGO01000020.1"/>
</dbReference>
<feature type="compositionally biased region" description="Gly residues" evidence="9">
    <location>
        <begin position="219"/>
        <end position="231"/>
    </location>
</feature>
<evidence type="ECO:0000256" key="4">
    <source>
        <dbReference type="ARBA" id="ARBA00022692"/>
    </source>
</evidence>
<keyword evidence="2 8" id="KW-0813">Transport</keyword>
<dbReference type="InterPro" id="IPR012910">
    <property type="entry name" value="Plug_dom"/>
</dbReference>
<sequence>MKRIRLNGLYIPQNLSKSVLAIVFMLYTIVSFSQDLAIKGLVSDKSNGGIAGVAVKIKGTNRGTSTDAVGNYKIAVGNDATLIFSAVGYATKEVTVGSKTTIDVVLVEDNKNLEEVVVTALGIKKDAKKVGYAVSTINREALTENRTPNFMNALQGQIAGVNIAPLGTGPAGTSKIRIRGQSSISGQNSPLIVVNGIPIDNTNFGTNPGNAASDNSIGVRGGGNTSDGGDGLSSINPDDIENMTVLKGATAAALYGSRAKDGVIMITTKTKGDSKGIGVSLNSNFTNDTPLDFTDYQYVYGQGENGIRPTTANPTSGQWSFGEKFQPGMTQVLFDGVTVPYVPVYNRIRTFFRDGTNFTNTVSISSNTEKGGLTLSFANMDNKGIVPNNTFNRKTINLGYAYDITKKLSISGNVNYSNEFNKNPPNIANQDNSIPTAVYNMANSMPFDLLDAKKFDANGDEYVYSRFKNRTNPYFTLSQQFQNITRDRIFGNISVKYKLLDWLSVQGRVGQDYWSRDQDYNNFPTGQASLTPAPVGFVNGVYTQESRRFRETNADILLMASKTFGDFGIDLNLGGNQMYRRSDVNSTQVTDFVVRDLYTVMNGRVKDPIYGLSERSVNSIYGSSEFSYKNFLFLNVTARNDWFSTLSKENRSILYPSVSGSYVFSQSLSNIPDWLSFGKLRVAYAEVGSDTDVSPYSNNLFYAINANLFANPAGNLQPVGGSSGATVPNANLKPMRTSESEIGLELKLFQNRLAIDLSAYRKVTSDQIVSAQISDASGFTNSLINSGKSQTNGLEMLLNFSPVKGKDFQWNVTMNGSYNITKVLSLTTDKEGERITTGTHVFNGEVRQVVGQEMGQIYGFGFKRNAQGQMIFGTNGIPLRTPDLISYGSALPKWMGGITNSFNYKGLTLSFLIDFKLGNMMLSGTNFNAVRHGLHQMTLEGREGGVVGVGVTEKGEPNTVKAPVQDYWSVVRSQAIIEPVVYNGGYWKLRQITAGYDLTKFLPKSFPVKTLKLSLTANNVFLIKKWVPNIDPDSFGYSSDNLVGMESTGLPTTRSIGFNLNAKF</sequence>
<evidence type="ECO:0000256" key="2">
    <source>
        <dbReference type="ARBA" id="ARBA00022448"/>
    </source>
</evidence>
<comment type="similarity">
    <text evidence="8">Belongs to the TonB-dependent receptor family.</text>
</comment>
<dbReference type="Gene3D" id="2.40.170.20">
    <property type="entry name" value="TonB-dependent receptor, beta-barrel domain"/>
    <property type="match status" value="1"/>
</dbReference>
<name>A0A316DWR3_9BACT</name>
<evidence type="ECO:0000256" key="7">
    <source>
        <dbReference type="ARBA" id="ARBA00023237"/>
    </source>
</evidence>
<evidence type="ECO:0000313" key="11">
    <source>
        <dbReference type="EMBL" id="PWK22345.1"/>
    </source>
</evidence>
<dbReference type="InterPro" id="IPR039426">
    <property type="entry name" value="TonB-dep_rcpt-like"/>
</dbReference>
<dbReference type="GO" id="GO:0009279">
    <property type="term" value="C:cell outer membrane"/>
    <property type="evidence" value="ECO:0007669"/>
    <property type="project" value="UniProtKB-SubCell"/>
</dbReference>
<dbReference type="InterPro" id="IPR023996">
    <property type="entry name" value="TonB-dep_OMP_SusC/RagA"/>
</dbReference>
<protein>
    <submittedName>
        <fullName evidence="11">TonB-linked SusC/RagA family outer membrane protein</fullName>
    </submittedName>
</protein>
<evidence type="ECO:0000256" key="1">
    <source>
        <dbReference type="ARBA" id="ARBA00004571"/>
    </source>
</evidence>
<dbReference type="EMBL" id="QGGO01000020">
    <property type="protein sequence ID" value="PWK22345.1"/>
    <property type="molecule type" value="Genomic_DNA"/>
</dbReference>
<dbReference type="PANTHER" id="PTHR30069">
    <property type="entry name" value="TONB-DEPENDENT OUTER MEMBRANE RECEPTOR"/>
    <property type="match status" value="1"/>
</dbReference>
<dbReference type="SUPFAM" id="SSF56935">
    <property type="entry name" value="Porins"/>
    <property type="match status" value="1"/>
</dbReference>
<keyword evidence="3 8" id="KW-1134">Transmembrane beta strand</keyword>
<dbReference type="GO" id="GO:0015344">
    <property type="term" value="F:siderophore uptake transmembrane transporter activity"/>
    <property type="evidence" value="ECO:0007669"/>
    <property type="project" value="TreeGrafter"/>
</dbReference>
<dbReference type="Gene3D" id="2.60.40.1120">
    <property type="entry name" value="Carboxypeptidase-like, regulatory domain"/>
    <property type="match status" value="1"/>
</dbReference>
<dbReference type="AlphaFoldDB" id="A0A316DWR3"/>
<dbReference type="SUPFAM" id="SSF49464">
    <property type="entry name" value="Carboxypeptidase regulatory domain-like"/>
    <property type="match status" value="1"/>
</dbReference>
<keyword evidence="6 8" id="KW-0472">Membrane</keyword>
<keyword evidence="4 8" id="KW-0812">Transmembrane</keyword>
<dbReference type="InterPro" id="IPR037066">
    <property type="entry name" value="Plug_dom_sf"/>
</dbReference>
<organism evidence="11 12">
    <name type="scientific">Arcicella aurantiaca</name>
    <dbReference type="NCBI Taxonomy" id="591202"/>
    <lineage>
        <taxon>Bacteria</taxon>
        <taxon>Pseudomonadati</taxon>
        <taxon>Bacteroidota</taxon>
        <taxon>Cytophagia</taxon>
        <taxon>Cytophagales</taxon>
        <taxon>Flectobacillaceae</taxon>
        <taxon>Arcicella</taxon>
    </lineage>
</organism>
<dbReference type="NCBIfam" id="TIGR04056">
    <property type="entry name" value="OMP_RagA_SusC"/>
    <property type="match status" value="1"/>
</dbReference>
<evidence type="ECO:0000313" key="12">
    <source>
        <dbReference type="Proteomes" id="UP000245489"/>
    </source>
</evidence>
<dbReference type="PROSITE" id="PS52016">
    <property type="entry name" value="TONB_DEPENDENT_REC_3"/>
    <property type="match status" value="1"/>
</dbReference>
<dbReference type="InterPro" id="IPR008969">
    <property type="entry name" value="CarboxyPept-like_regulatory"/>
</dbReference>
<dbReference type="Gene3D" id="2.170.130.10">
    <property type="entry name" value="TonB-dependent receptor, plug domain"/>
    <property type="match status" value="1"/>
</dbReference>
<dbReference type="GO" id="GO:0044718">
    <property type="term" value="P:siderophore transmembrane transport"/>
    <property type="evidence" value="ECO:0007669"/>
    <property type="project" value="TreeGrafter"/>
</dbReference>